<name>A0A1Z3NBK3_BDEBC</name>
<proteinExistence type="predicted"/>
<evidence type="ECO:0000313" key="3">
    <source>
        <dbReference type="Proteomes" id="UP000197003"/>
    </source>
</evidence>
<keyword evidence="1" id="KW-0732">Signal</keyword>
<sequence>MKFAKSLLVLTVLAGAVTAQAQIESALEVPVSADKMEMTTSKLNGGSFLRFNTGGGQSFSLKCHQGFGDTKLMVFLKGSMMSTQLSSPVENMETCVQHLSGIQEQVNAGAGKVRIEIRHDHTLGVAAIR</sequence>
<organism evidence="2 3">
    <name type="scientific">Bdellovibrio bacteriovorus</name>
    <dbReference type="NCBI Taxonomy" id="959"/>
    <lineage>
        <taxon>Bacteria</taxon>
        <taxon>Pseudomonadati</taxon>
        <taxon>Bdellovibrionota</taxon>
        <taxon>Bdellovibrionia</taxon>
        <taxon>Bdellovibrionales</taxon>
        <taxon>Pseudobdellovibrionaceae</taxon>
        <taxon>Bdellovibrio</taxon>
    </lineage>
</organism>
<feature type="signal peptide" evidence="1">
    <location>
        <begin position="1"/>
        <end position="21"/>
    </location>
</feature>
<evidence type="ECO:0000256" key="1">
    <source>
        <dbReference type="SAM" id="SignalP"/>
    </source>
</evidence>
<dbReference type="Proteomes" id="UP000197003">
    <property type="component" value="Chromosome"/>
</dbReference>
<dbReference type="OrthoDB" id="5296277at2"/>
<evidence type="ECO:0008006" key="4">
    <source>
        <dbReference type="Google" id="ProtNLM"/>
    </source>
</evidence>
<accession>A0A1Z3NBK3</accession>
<reference evidence="2 3" key="1">
    <citation type="submission" date="2017-04" db="EMBL/GenBank/DDBJ databases">
        <title>Whole genome sequence of Bdellovibrio bacteriovorus strain SSB218315.</title>
        <authorList>
            <person name="Oyedara O."/>
            <person name="Rodriguez-Perez M.A."/>
        </authorList>
    </citation>
    <scope>NUCLEOTIDE SEQUENCE [LARGE SCALE GENOMIC DNA]</scope>
    <source>
        <strain evidence="2 3">SSB218315</strain>
    </source>
</reference>
<gene>
    <name evidence="2" type="ORF">B9G79_15280</name>
</gene>
<dbReference type="EMBL" id="CP020946">
    <property type="protein sequence ID" value="ASD64826.1"/>
    <property type="molecule type" value="Genomic_DNA"/>
</dbReference>
<evidence type="ECO:0000313" key="2">
    <source>
        <dbReference type="EMBL" id="ASD64826.1"/>
    </source>
</evidence>
<dbReference type="AlphaFoldDB" id="A0A1Z3NBK3"/>
<protein>
    <recommendedName>
        <fullName evidence="4">META domain-containing protein</fullName>
    </recommendedName>
</protein>
<feature type="chain" id="PRO_5013368949" description="META domain-containing protein" evidence="1">
    <location>
        <begin position="22"/>
        <end position="129"/>
    </location>
</feature>
<dbReference type="RefSeq" id="WP_088566260.1">
    <property type="nucleotide sequence ID" value="NZ_CP020946.1"/>
</dbReference>